<proteinExistence type="predicted"/>
<organism evidence="2 3">
    <name type="scientific">Azotobacter chroococcum</name>
    <dbReference type="NCBI Taxonomy" id="353"/>
    <lineage>
        <taxon>Bacteria</taxon>
        <taxon>Pseudomonadati</taxon>
        <taxon>Pseudomonadota</taxon>
        <taxon>Gammaproteobacteria</taxon>
        <taxon>Pseudomonadales</taxon>
        <taxon>Pseudomonadaceae</taxon>
        <taxon>Azotobacter</taxon>
    </lineage>
</organism>
<dbReference type="AlphaFoldDB" id="A0A4R1Q199"/>
<gene>
    <name evidence="2" type="ORF">EV691_101115</name>
</gene>
<comment type="caution">
    <text evidence="2">The sequence shown here is derived from an EMBL/GenBank/DDBJ whole genome shotgun (WGS) entry which is preliminary data.</text>
</comment>
<name>A0A4R1Q199_9GAMM</name>
<feature type="region of interest" description="Disordered" evidence="1">
    <location>
        <begin position="134"/>
        <end position="155"/>
    </location>
</feature>
<protein>
    <submittedName>
        <fullName evidence="2">Uncharacterized protein (PEP-CTERM system associated)</fullName>
    </submittedName>
</protein>
<dbReference type="SUPFAM" id="SSF56935">
    <property type="entry name" value="Porins"/>
    <property type="match status" value="1"/>
</dbReference>
<accession>A0A4R1Q199</accession>
<evidence type="ECO:0000256" key="1">
    <source>
        <dbReference type="SAM" id="MobiDB-lite"/>
    </source>
</evidence>
<evidence type="ECO:0000313" key="3">
    <source>
        <dbReference type="Proteomes" id="UP000295169"/>
    </source>
</evidence>
<reference evidence="2 3" key="1">
    <citation type="submission" date="2019-03" db="EMBL/GenBank/DDBJ databases">
        <title>Genomic Encyclopedia of Type Strains, Phase IV (KMG-IV): sequencing the most valuable type-strain genomes for metagenomic binning, comparative biology and taxonomic classification.</title>
        <authorList>
            <person name="Goeker M."/>
        </authorList>
    </citation>
    <scope>NUCLEOTIDE SEQUENCE [LARGE SCALE GENOMIC DNA]</scope>
    <source>
        <strain evidence="2 3">DSM 2286</strain>
    </source>
</reference>
<dbReference type="Proteomes" id="UP000295169">
    <property type="component" value="Unassembled WGS sequence"/>
</dbReference>
<evidence type="ECO:0000313" key="2">
    <source>
        <dbReference type="EMBL" id="TCL34680.1"/>
    </source>
</evidence>
<sequence>MSQRHHFHGLAVAISAATSVCTAWAVESPSIELADGVRFTPSLQVHERYDDNFRAVEDHVESSWITTVSPTFTLKAEGHKSHFELKYRSDSEIVHSSHDDDNTDHYLTAEAALQFDVRHRLKLNAGYQRIEQIDSENSDNYADDRPNNTSNDENDKYSIISAGALYSFGARGARGQIDLGVKHEKLRYQNRNHVNDDLERESTTLNGVFYVRVAPKTRALLEARYTDHNYLSYDARNSENLALLGGLAWEATAKTTGTVKIGGEKKRFEESGIDDMSTSMWEVGIDWKPRSRSTFSLATRQAIDENYESGIGASAVKSTSTTLEWKHDWSARLSSKTGYTRSEREYQDYDRDDDFDAFELGLTYKLRRWLNVGIGYKYASNDSSRVGESYDRNIYLFSITAGL</sequence>
<dbReference type="InterPro" id="IPR018759">
    <property type="entry name" value="BBP2_2"/>
</dbReference>
<dbReference type="EMBL" id="SMMU01000001">
    <property type="protein sequence ID" value="TCL34680.1"/>
    <property type="molecule type" value="Genomic_DNA"/>
</dbReference>
<dbReference type="Pfam" id="PF10082">
    <property type="entry name" value="BBP2_2"/>
    <property type="match status" value="1"/>
</dbReference>
<dbReference type="RefSeq" id="WP_165496532.1">
    <property type="nucleotide sequence ID" value="NZ_JBHLST010000028.1"/>
</dbReference>